<proteinExistence type="predicted"/>
<keyword evidence="1 4" id="KW-0378">Hydrolase</keyword>
<dbReference type="EMBL" id="JAVRHQ010000030">
    <property type="protein sequence ID" value="MDT0644629.1"/>
    <property type="molecule type" value="Genomic_DNA"/>
</dbReference>
<dbReference type="InterPro" id="IPR049492">
    <property type="entry name" value="BD-FAE-like_dom"/>
</dbReference>
<evidence type="ECO:0000256" key="2">
    <source>
        <dbReference type="SAM" id="SignalP"/>
    </source>
</evidence>
<feature type="signal peptide" evidence="2">
    <location>
        <begin position="1"/>
        <end position="20"/>
    </location>
</feature>
<dbReference type="Gene3D" id="3.40.50.1820">
    <property type="entry name" value="alpha/beta hydrolase"/>
    <property type="match status" value="1"/>
</dbReference>
<dbReference type="InterPro" id="IPR029058">
    <property type="entry name" value="AB_hydrolase_fold"/>
</dbReference>
<dbReference type="Proteomes" id="UP001262889">
    <property type="component" value="Unassembled WGS sequence"/>
</dbReference>
<evidence type="ECO:0000313" key="5">
    <source>
        <dbReference type="Proteomes" id="UP001262889"/>
    </source>
</evidence>
<feature type="domain" description="BD-FAE-like" evidence="3">
    <location>
        <begin position="61"/>
        <end position="258"/>
    </location>
</feature>
<dbReference type="SUPFAM" id="SSF53474">
    <property type="entry name" value="alpha/beta-Hydrolases"/>
    <property type="match status" value="1"/>
</dbReference>
<keyword evidence="5" id="KW-1185">Reference proteome</keyword>
<dbReference type="Pfam" id="PF20434">
    <property type="entry name" value="BD-FAE"/>
    <property type="match status" value="1"/>
</dbReference>
<protein>
    <submittedName>
        <fullName evidence="4">Alpha/beta hydrolase</fullName>
    </submittedName>
</protein>
<accession>A0ABU3CE55</accession>
<dbReference type="RefSeq" id="WP_311536245.1">
    <property type="nucleotide sequence ID" value="NZ_JAVRHQ010000030.1"/>
</dbReference>
<gene>
    <name evidence="4" type="ORF">RM553_17450</name>
</gene>
<dbReference type="PANTHER" id="PTHR48081">
    <property type="entry name" value="AB HYDROLASE SUPERFAMILY PROTEIN C4A8.06C"/>
    <property type="match status" value="1"/>
</dbReference>
<keyword evidence="2" id="KW-0732">Signal</keyword>
<dbReference type="GO" id="GO:0016787">
    <property type="term" value="F:hydrolase activity"/>
    <property type="evidence" value="ECO:0007669"/>
    <property type="project" value="UniProtKB-KW"/>
</dbReference>
<comment type="caution">
    <text evidence="4">The sequence shown here is derived from an EMBL/GenBank/DDBJ whole genome shotgun (WGS) entry which is preliminary data.</text>
</comment>
<dbReference type="InterPro" id="IPR050300">
    <property type="entry name" value="GDXG_lipolytic_enzyme"/>
</dbReference>
<dbReference type="PANTHER" id="PTHR48081:SF6">
    <property type="entry name" value="PEPTIDASE S9 PROLYL OLIGOPEPTIDASE CATALYTIC DOMAIN-CONTAINING PROTEIN"/>
    <property type="match status" value="1"/>
</dbReference>
<reference evidence="4 5" key="1">
    <citation type="submission" date="2023-09" db="EMBL/GenBank/DDBJ databases">
        <authorList>
            <person name="Rey-Velasco X."/>
        </authorList>
    </citation>
    <scope>NUCLEOTIDE SEQUENCE [LARGE SCALE GENOMIC DNA]</scope>
    <source>
        <strain evidence="4 5">F363</strain>
    </source>
</reference>
<organism evidence="4 5">
    <name type="scientific">Autumnicola tepida</name>
    <dbReference type="NCBI Taxonomy" id="3075595"/>
    <lineage>
        <taxon>Bacteria</taxon>
        <taxon>Pseudomonadati</taxon>
        <taxon>Bacteroidota</taxon>
        <taxon>Flavobacteriia</taxon>
        <taxon>Flavobacteriales</taxon>
        <taxon>Flavobacteriaceae</taxon>
        <taxon>Autumnicola</taxon>
    </lineage>
</organism>
<evidence type="ECO:0000259" key="3">
    <source>
        <dbReference type="Pfam" id="PF20434"/>
    </source>
</evidence>
<evidence type="ECO:0000256" key="1">
    <source>
        <dbReference type="ARBA" id="ARBA00022801"/>
    </source>
</evidence>
<feature type="chain" id="PRO_5047219190" evidence="2">
    <location>
        <begin position="21"/>
        <end position="304"/>
    </location>
</feature>
<evidence type="ECO:0000313" key="4">
    <source>
        <dbReference type="EMBL" id="MDT0644629.1"/>
    </source>
</evidence>
<name>A0ABU3CE55_9FLAO</name>
<sequence length="304" mass="33354">MKKLIPGLILFLLSAAAGFAQDFTALWPAGKMPNSKGIKLEHIEANQRITQMAEPGFYSFLPAAEDNKGAAVLVLPSGGYHHLTYNLGGFQVAKWFNTLGIPAFVLNYRLPTSPDLEIRYKGPIQDAQRAMKIIRANAKKYNIDPDRIGVFGTSAGGHLASTLGTHSGDFSVIENDSLAEVYFSPAFMILVSPVISFGKYAHEGSLENLLGKSSSEELKEEYSNDLQVTEDTPPSFLVHAQNDPVVDPMNSILFYQALLEHQVTASLHVFPQGKHVIGIINDSAFTDEWKSLCAEWLLEMGLIN</sequence>